<gene>
    <name evidence="7" type="ORF">PPYR1160_LOCUS2794</name>
    <name evidence="8" type="ORF">PPYR1160_LOCUS2795</name>
</gene>
<keyword evidence="1" id="KW-0963">Cytoplasm</keyword>
<dbReference type="EMBL" id="HBEA01003707">
    <property type="protein sequence ID" value="CAD8253303.1"/>
    <property type="molecule type" value="Transcribed_RNA"/>
</dbReference>
<keyword evidence="3" id="KW-0694">RNA-binding</keyword>
<protein>
    <recommendedName>
        <fullName evidence="6">Translation initiation factor beta propellor-like domain-containing protein</fullName>
    </recommendedName>
</protein>
<organism evidence="8">
    <name type="scientific">Pinguiococcus pyrenoidosus</name>
    <dbReference type="NCBI Taxonomy" id="172671"/>
    <lineage>
        <taxon>Eukaryota</taxon>
        <taxon>Sar</taxon>
        <taxon>Stramenopiles</taxon>
        <taxon>Ochrophyta</taxon>
        <taxon>Pinguiophyceae</taxon>
        <taxon>Pinguiochrysidales</taxon>
        <taxon>Pinguiochrysidaceae</taxon>
        <taxon>Pinguiococcus</taxon>
    </lineage>
</organism>
<evidence type="ECO:0000256" key="5">
    <source>
        <dbReference type="SAM" id="Coils"/>
    </source>
</evidence>
<dbReference type="AlphaFoldDB" id="A0A6U0U9V2"/>
<dbReference type="GO" id="GO:0005852">
    <property type="term" value="C:eukaryotic translation initiation factor 3 complex"/>
    <property type="evidence" value="ECO:0007669"/>
    <property type="project" value="InterPro"/>
</dbReference>
<dbReference type="InterPro" id="IPR011400">
    <property type="entry name" value="EIF3B"/>
</dbReference>
<dbReference type="GO" id="GO:0003743">
    <property type="term" value="F:translation initiation factor activity"/>
    <property type="evidence" value="ECO:0007669"/>
    <property type="project" value="UniProtKB-KW"/>
</dbReference>
<dbReference type="InterPro" id="IPR012677">
    <property type="entry name" value="Nucleotide-bd_a/b_plait_sf"/>
</dbReference>
<evidence type="ECO:0000256" key="1">
    <source>
        <dbReference type="ARBA" id="ARBA00022490"/>
    </source>
</evidence>
<dbReference type="PANTHER" id="PTHR14068">
    <property type="entry name" value="EUKARYOTIC TRANSLATION INITIATION FACTOR 3 EIF3 -RELATED"/>
    <property type="match status" value="1"/>
</dbReference>
<dbReference type="Pfam" id="PF08662">
    <property type="entry name" value="eIF2A"/>
    <property type="match status" value="1"/>
</dbReference>
<evidence type="ECO:0000313" key="8">
    <source>
        <dbReference type="EMBL" id="CAD8253303.1"/>
    </source>
</evidence>
<reference evidence="8" key="1">
    <citation type="submission" date="2021-01" db="EMBL/GenBank/DDBJ databases">
        <authorList>
            <person name="Corre E."/>
            <person name="Pelletier E."/>
            <person name="Niang G."/>
            <person name="Scheremetjew M."/>
            <person name="Finn R."/>
            <person name="Kale V."/>
            <person name="Holt S."/>
            <person name="Cochrane G."/>
            <person name="Meng A."/>
            <person name="Brown T."/>
            <person name="Cohen L."/>
        </authorList>
    </citation>
    <scope>NUCLEOTIDE SEQUENCE</scope>
    <source>
        <strain evidence="8">CCMP2078</strain>
    </source>
</reference>
<feature type="coiled-coil region" evidence="5">
    <location>
        <begin position="649"/>
        <end position="706"/>
    </location>
</feature>
<dbReference type="InterPro" id="IPR013979">
    <property type="entry name" value="TIF_beta_prop-like"/>
</dbReference>
<evidence type="ECO:0000256" key="3">
    <source>
        <dbReference type="ARBA" id="ARBA00022884"/>
    </source>
</evidence>
<dbReference type="Gene3D" id="3.30.70.330">
    <property type="match status" value="1"/>
</dbReference>
<dbReference type="EMBL" id="HBEA01003706">
    <property type="protein sequence ID" value="CAD8253302.1"/>
    <property type="molecule type" value="Transcribed_RNA"/>
</dbReference>
<keyword evidence="2" id="KW-0396">Initiation factor</keyword>
<dbReference type="GO" id="GO:0003723">
    <property type="term" value="F:RNA binding"/>
    <property type="evidence" value="ECO:0007669"/>
    <property type="project" value="UniProtKB-KW"/>
</dbReference>
<evidence type="ECO:0000256" key="4">
    <source>
        <dbReference type="ARBA" id="ARBA00022917"/>
    </source>
</evidence>
<keyword evidence="5" id="KW-0175">Coiled coil</keyword>
<name>A0A6U0U9V2_9STRA</name>
<evidence type="ECO:0000259" key="6">
    <source>
        <dbReference type="Pfam" id="PF08662"/>
    </source>
</evidence>
<dbReference type="InterPro" id="IPR015943">
    <property type="entry name" value="WD40/YVTN_repeat-like_dom_sf"/>
</dbReference>
<evidence type="ECO:0000313" key="7">
    <source>
        <dbReference type="EMBL" id="CAD8253302.1"/>
    </source>
</evidence>
<keyword evidence="4" id="KW-0648">Protein biosynthesis</keyword>
<dbReference type="SUPFAM" id="SSF82171">
    <property type="entry name" value="DPP6 N-terminal domain-like"/>
    <property type="match status" value="1"/>
</dbReference>
<dbReference type="Gene3D" id="2.130.10.10">
    <property type="entry name" value="YVTN repeat-like/Quinoprotein amine dehydrogenase"/>
    <property type="match status" value="1"/>
</dbReference>
<dbReference type="PANTHER" id="PTHR14068:SF0">
    <property type="entry name" value="EUKARYOTIC TRANSLATION INITIATION FACTOR 3 SUBUNIT B"/>
    <property type="match status" value="1"/>
</dbReference>
<feature type="domain" description="Translation initiation factor beta propellor-like" evidence="6">
    <location>
        <begin position="438"/>
        <end position="623"/>
    </location>
</feature>
<dbReference type="GO" id="GO:0031369">
    <property type="term" value="F:translation initiation factor binding"/>
    <property type="evidence" value="ECO:0007669"/>
    <property type="project" value="InterPro"/>
</dbReference>
<sequence length="743" mass="85255">MVVISGLPQTTEEKFDKLLDKLRQTTRMDACNVLDTHMPAENGKSKGVVLVDCETPADAEKLIKSCYTLDRETGERKPRKFGSKYPLHAMLLPEFLALRELSDEYEEPELPPFEAGPGLQDWLYDDAVRDQFVIRWAERGIPETEVFWAQAAGETVPVYRGEREKSQNKSWCERYIEWSPQGSYMVTFHAPGIALWGGPDFQKIARISHREVSRVLFSPNETYMVTYDFIGAGCAMVWEVRTQKLLRKFDQLPTVDGNPAPLKWSPSEKYLAHVMQIEDGEGSDHTIENVINIFELPSMRKARDPVSGKPASLRADGVVDFAWSPKDDIIAYWGMERLNIKDEPTSPEEEQSMRMRPRAGVVALVDVSTRRNLRSKNLVNINNCKLTWNDAGTFLAAIAACTMVMTTKAKVPASGKAKGPKGEEKEEKKIRRYKFKNTMVEIFRVKEKGCPFEHMELQRMVIHFAWEPTPIPGTGTNPNPTTRFAMISGELPFPDVGVWQVPHVAAEGVDTGLDAIVTLERRKANQIYWSPNGGVMLLAAYVTNHEQNGDLGKALNGQLEFYDVDERATLAERSHYRCNCVSWDPSGRTVATAVTQPIEGGHYLFSVDNGYMFWTFQGFPLGSEVESKESFHQFKWRPRPRTLLSEDDKKKVIKKLRKYERRFERADREKQRAKQLSTKIQFFRRRQEMRQRREVAYQRLQDQREERLSLYPGGYDPEDPSNFTWEEVVVHTEVIESKEVQEE</sequence>
<accession>A0A6U0U9V2</accession>
<evidence type="ECO:0000256" key="2">
    <source>
        <dbReference type="ARBA" id="ARBA00022540"/>
    </source>
</evidence>
<proteinExistence type="predicted"/>